<sequence>MRKADKNTEKRIIKQLTQVCHLAQADIAGFVWLTHLVNYQCFPDSLQIVCVFNTQQHLENALSEQKEQVLIKWITQFLSAADVNLVKPEKQIHFDSEQACQLHHQGNWQLRLSRYH</sequence>
<gene>
    <name evidence="1" type="ORF">ABS311_19265</name>
</gene>
<evidence type="ECO:0000313" key="2">
    <source>
        <dbReference type="Proteomes" id="UP001467690"/>
    </source>
</evidence>
<name>A0ABV1RM59_9ALTE</name>
<reference evidence="1 2" key="1">
    <citation type="submission" date="2024-06" db="EMBL/GenBank/DDBJ databases">
        <authorList>
            <person name="Chen R.Y."/>
        </authorList>
    </citation>
    <scope>NUCLEOTIDE SEQUENCE [LARGE SCALE GENOMIC DNA]</scope>
    <source>
        <strain evidence="1 2">D2</strain>
    </source>
</reference>
<protein>
    <submittedName>
        <fullName evidence="1">Fis family transcriptional regulator</fullName>
    </submittedName>
</protein>
<evidence type="ECO:0000313" key="1">
    <source>
        <dbReference type="EMBL" id="MER2494020.1"/>
    </source>
</evidence>
<dbReference type="Proteomes" id="UP001467690">
    <property type="component" value="Unassembled WGS sequence"/>
</dbReference>
<comment type="caution">
    <text evidence="1">The sequence shown here is derived from an EMBL/GenBank/DDBJ whole genome shotgun (WGS) entry which is preliminary data.</text>
</comment>
<keyword evidence="2" id="KW-1185">Reference proteome</keyword>
<organism evidence="1 2">
    <name type="scientific">Catenovulum sediminis</name>
    <dbReference type="NCBI Taxonomy" id="1740262"/>
    <lineage>
        <taxon>Bacteria</taxon>
        <taxon>Pseudomonadati</taxon>
        <taxon>Pseudomonadota</taxon>
        <taxon>Gammaproteobacteria</taxon>
        <taxon>Alteromonadales</taxon>
        <taxon>Alteromonadaceae</taxon>
        <taxon>Catenovulum</taxon>
    </lineage>
</organism>
<accession>A0ABV1RM59</accession>
<dbReference type="EMBL" id="JBELOE010000280">
    <property type="protein sequence ID" value="MER2494020.1"/>
    <property type="molecule type" value="Genomic_DNA"/>
</dbReference>
<dbReference type="RefSeq" id="WP_350403042.1">
    <property type="nucleotide sequence ID" value="NZ_JBELOE010000280.1"/>
</dbReference>
<proteinExistence type="predicted"/>